<feature type="transmembrane region" description="Helical" evidence="8">
    <location>
        <begin position="175"/>
        <end position="200"/>
    </location>
</feature>
<keyword evidence="7" id="KW-1015">Disulfide bond</keyword>
<feature type="transmembrane region" description="Helical" evidence="8">
    <location>
        <begin position="78"/>
        <end position="98"/>
    </location>
</feature>
<name>A0ABM2X9E0_MESAU</name>
<keyword evidence="8" id="KW-0406">Ion transport</keyword>
<dbReference type="Pfam" id="PF07648">
    <property type="entry name" value="Kazal_2"/>
    <property type="match status" value="1"/>
</dbReference>
<proteinExistence type="inferred from homology"/>
<feature type="transmembrane region" description="Helical" evidence="8">
    <location>
        <begin position="39"/>
        <end position="58"/>
    </location>
</feature>
<evidence type="ECO:0000256" key="3">
    <source>
        <dbReference type="ARBA" id="ARBA00022475"/>
    </source>
</evidence>
<dbReference type="InterPro" id="IPR036259">
    <property type="entry name" value="MFS_trans_sf"/>
</dbReference>
<evidence type="ECO:0000256" key="1">
    <source>
        <dbReference type="ARBA" id="ARBA00004651"/>
    </source>
</evidence>
<keyword evidence="6 8" id="KW-0472">Membrane</keyword>
<feature type="transmembrane region" description="Helical" evidence="8">
    <location>
        <begin position="566"/>
        <end position="589"/>
    </location>
</feature>
<evidence type="ECO:0000256" key="9">
    <source>
        <dbReference type="SAM" id="MobiDB-lite"/>
    </source>
</evidence>
<dbReference type="InterPro" id="IPR002350">
    <property type="entry name" value="Kazal_dom"/>
</dbReference>
<evidence type="ECO:0000256" key="6">
    <source>
        <dbReference type="ARBA" id="ARBA00023136"/>
    </source>
</evidence>
<evidence type="ECO:0000313" key="13">
    <source>
        <dbReference type="RefSeq" id="XP_040599447.1"/>
    </source>
</evidence>
<feature type="domain" description="Major facilitator superfamily (MFS) profile" evidence="10">
    <location>
        <begin position="40"/>
        <end position="645"/>
    </location>
</feature>
<evidence type="ECO:0000256" key="8">
    <source>
        <dbReference type="RuleBase" id="RU362056"/>
    </source>
</evidence>
<dbReference type="Proteomes" id="UP000886700">
    <property type="component" value="Unplaced"/>
</dbReference>
<dbReference type="PANTHER" id="PTHR11388:SF16">
    <property type="entry name" value="SOLUTE CARRIER ORGANIC ANION TRANSPORTER FAMILY MEMBER 1A2"/>
    <property type="match status" value="1"/>
</dbReference>
<dbReference type="InterPro" id="IPR036058">
    <property type="entry name" value="Kazal_dom_sf"/>
</dbReference>
<feature type="transmembrane region" description="Helical" evidence="8">
    <location>
        <begin position="105"/>
        <end position="127"/>
    </location>
</feature>
<dbReference type="SUPFAM" id="SSF103473">
    <property type="entry name" value="MFS general substrate transporter"/>
    <property type="match status" value="1"/>
</dbReference>
<feature type="transmembrane region" description="Helical" evidence="8">
    <location>
        <begin position="618"/>
        <end position="641"/>
    </location>
</feature>
<sequence>MLSSKTFKAQTSGNNQKNMAEPEKRSATHGVRCFSKIKMFLVALTWAFVSKSLSGTYMNSMLTQIERQFDIPTSIVGFINGSFEIGNLLLIIFVSYFGTKLHRPIMIGVGCVVMGLGCFLISLPHFLMGRYEYETTISPSSNLSSNSFLCSGNRTHTLMPTPDPKECVKEIKSLMWIYVVVGNIIRGIGETPIMPLGISYIEDFAKSENSPLYIGILETGMIIGPLIGLLLGSFCANIYVDTGSVNTGDLTITPTDTRWVGAWWVGFLICAGVNILTSIPFFFLPKTLPKEGLEDNVDMTKSDTEGKHQEKAKEEKRGLTKDFLPFMKSLSCNPVYMLFILVSVLQFNAFINSFTFMPKYLEQQYGKSTAEIVFLIGLYNLPPICVGYIIGGLIMKKFKITVKKAAYIAFCLSLIEYLLSFFNFMWTCDNFPVAGLTTSYEGIQQPLYVENNVLDDCNTRCNCLTKTWDPVCGDDGLAYISACLAGCEKSIGTGINMVFQNCSCIRSSGNSSAVLGLCKKGPDCTVNLQYYLIMSLIGCFIYSLSAIPGYMVLLRCIKSEEKSLGIGLHAFCTRIFAGIPAPIYFGALIDRTCLHWGTLKCGEPGACRIYDIHNFRRIYLGLPAALRGSSYLPAVFVVLLVRKRQLPGETDCPEIELAESNLTEKKIKCIDVHRSPEIEKDGTLKTKL</sequence>
<accession>A0ABM2X9E0</accession>
<dbReference type="SUPFAM" id="SSF100895">
    <property type="entry name" value="Kazal-type serine protease inhibitors"/>
    <property type="match status" value="1"/>
</dbReference>
<feature type="domain" description="Kazal-like" evidence="11">
    <location>
        <begin position="451"/>
        <end position="506"/>
    </location>
</feature>
<dbReference type="PROSITE" id="PS51465">
    <property type="entry name" value="KAZAL_2"/>
    <property type="match status" value="1"/>
</dbReference>
<feature type="transmembrane region" description="Helical" evidence="8">
    <location>
        <begin position="406"/>
        <end position="426"/>
    </location>
</feature>
<feature type="region of interest" description="Disordered" evidence="9">
    <location>
        <begin position="1"/>
        <end position="24"/>
    </location>
</feature>
<dbReference type="GeneID" id="101831756"/>
<evidence type="ECO:0000313" key="12">
    <source>
        <dbReference type="Proteomes" id="UP000886700"/>
    </source>
</evidence>
<dbReference type="InterPro" id="IPR020846">
    <property type="entry name" value="MFS_dom"/>
</dbReference>
<feature type="transmembrane region" description="Helical" evidence="8">
    <location>
        <begin position="212"/>
        <end position="240"/>
    </location>
</feature>
<organism evidence="12 13">
    <name type="scientific">Mesocricetus auratus</name>
    <name type="common">Golden hamster</name>
    <dbReference type="NCBI Taxonomy" id="10036"/>
    <lineage>
        <taxon>Eukaryota</taxon>
        <taxon>Metazoa</taxon>
        <taxon>Chordata</taxon>
        <taxon>Craniata</taxon>
        <taxon>Vertebrata</taxon>
        <taxon>Euteleostomi</taxon>
        <taxon>Mammalia</taxon>
        <taxon>Eutheria</taxon>
        <taxon>Euarchontoglires</taxon>
        <taxon>Glires</taxon>
        <taxon>Rodentia</taxon>
        <taxon>Myomorpha</taxon>
        <taxon>Muroidea</taxon>
        <taxon>Cricetidae</taxon>
        <taxon>Cricetinae</taxon>
        <taxon>Mesocricetus</taxon>
    </lineage>
</organism>
<keyword evidence="4 8" id="KW-0812">Transmembrane</keyword>
<feature type="transmembrane region" description="Helical" evidence="8">
    <location>
        <begin position="260"/>
        <end position="284"/>
    </location>
</feature>
<dbReference type="PROSITE" id="PS50850">
    <property type="entry name" value="MFS"/>
    <property type="match status" value="1"/>
</dbReference>
<feature type="transmembrane region" description="Helical" evidence="8">
    <location>
        <begin position="335"/>
        <end position="352"/>
    </location>
</feature>
<evidence type="ECO:0000256" key="2">
    <source>
        <dbReference type="ARBA" id="ARBA00009657"/>
    </source>
</evidence>
<dbReference type="NCBIfam" id="TIGR00805">
    <property type="entry name" value="oat"/>
    <property type="match status" value="1"/>
</dbReference>
<evidence type="ECO:0000259" key="11">
    <source>
        <dbReference type="PROSITE" id="PS51465"/>
    </source>
</evidence>
<dbReference type="Gene3D" id="1.20.1250.20">
    <property type="entry name" value="MFS general substrate transporter like domains"/>
    <property type="match status" value="1"/>
</dbReference>
<dbReference type="InterPro" id="IPR004156">
    <property type="entry name" value="OATP"/>
</dbReference>
<keyword evidence="5 8" id="KW-1133">Transmembrane helix</keyword>
<reference evidence="13" key="1">
    <citation type="submission" date="2025-08" db="UniProtKB">
        <authorList>
            <consortium name="RefSeq"/>
        </authorList>
    </citation>
    <scope>IDENTIFICATION</scope>
    <source>
        <tissue evidence="13">Liver</tissue>
    </source>
</reference>
<feature type="compositionally biased region" description="Polar residues" evidence="9">
    <location>
        <begin position="1"/>
        <end position="18"/>
    </location>
</feature>
<dbReference type="Pfam" id="PF03137">
    <property type="entry name" value="OATP"/>
    <property type="match status" value="1"/>
</dbReference>
<protein>
    <recommendedName>
        <fullName evidence="8">Solute carrier organic anion transporter family member</fullName>
    </recommendedName>
</protein>
<evidence type="ECO:0000256" key="5">
    <source>
        <dbReference type="ARBA" id="ARBA00022989"/>
    </source>
</evidence>
<feature type="transmembrane region" description="Helical" evidence="8">
    <location>
        <begin position="530"/>
        <end position="554"/>
    </location>
</feature>
<dbReference type="RefSeq" id="XP_040599447.1">
    <property type="nucleotide sequence ID" value="XM_040743513.1"/>
</dbReference>
<evidence type="ECO:0000256" key="4">
    <source>
        <dbReference type="ARBA" id="ARBA00022692"/>
    </source>
</evidence>
<keyword evidence="8" id="KW-0813">Transport</keyword>
<dbReference type="PANTHER" id="PTHR11388">
    <property type="entry name" value="ORGANIC ANION TRANSPORTER"/>
    <property type="match status" value="1"/>
</dbReference>
<comment type="subcellular location">
    <subcellularLocation>
        <location evidence="1 8">Cell membrane</location>
        <topology evidence="1 8">Multi-pass membrane protein</topology>
    </subcellularLocation>
</comment>
<evidence type="ECO:0000259" key="10">
    <source>
        <dbReference type="PROSITE" id="PS50850"/>
    </source>
</evidence>
<keyword evidence="12" id="KW-1185">Reference proteome</keyword>
<gene>
    <name evidence="13" type="primary">LOC101831756</name>
</gene>
<keyword evidence="3" id="KW-1003">Cell membrane</keyword>
<comment type="similarity">
    <text evidence="2 8">Belongs to the organo anion transporter (TC 2.A.60) family.</text>
</comment>
<feature type="transmembrane region" description="Helical" evidence="8">
    <location>
        <begin position="372"/>
        <end position="394"/>
    </location>
</feature>
<evidence type="ECO:0000256" key="7">
    <source>
        <dbReference type="ARBA" id="ARBA00023157"/>
    </source>
</evidence>